<sequence length="94" mass="10621">VADLYIILYDAIREGKAGHGREGLYFGENGEHRLRDIAVSIAEALHDLGLPFLGTNSRCKANRARKLGWKPKFTTEDMLKSIKGEVEWQLEHKA</sequence>
<reference evidence="1 2" key="1">
    <citation type="submission" date="2014-06" db="EMBL/GenBank/DDBJ databases">
        <authorList>
            <consortium name="DOE Joint Genome Institute"/>
            <person name="Kuo A."/>
            <person name="Kohler A."/>
            <person name="Nagy L.G."/>
            <person name="Floudas D."/>
            <person name="Copeland A."/>
            <person name="Barry K.W."/>
            <person name="Cichocki N."/>
            <person name="Veneault-Fourrey C."/>
            <person name="LaButti K."/>
            <person name="Lindquist E.A."/>
            <person name="Lipzen A."/>
            <person name="Lundell T."/>
            <person name="Morin E."/>
            <person name="Murat C."/>
            <person name="Sun H."/>
            <person name="Tunlid A."/>
            <person name="Henrissat B."/>
            <person name="Grigoriev I.V."/>
            <person name="Hibbett D.S."/>
            <person name="Martin F."/>
            <person name="Nordberg H.P."/>
            <person name="Cantor M.N."/>
            <person name="Hua S.X."/>
        </authorList>
    </citation>
    <scope>NUCLEOTIDE SEQUENCE [LARGE SCALE GENOMIC DNA]</scope>
    <source>
        <strain evidence="1 2">ATCC 200175</strain>
    </source>
</reference>
<dbReference type="Proteomes" id="UP000053647">
    <property type="component" value="Unassembled WGS sequence"/>
</dbReference>
<protein>
    <recommendedName>
        <fullName evidence="3">UDP-glucose 4-epimerase</fullName>
    </recommendedName>
</protein>
<proteinExistence type="predicted"/>
<name>A0A0C9TA59_PAXIN</name>
<gene>
    <name evidence="1" type="ORF">PAXINDRAFT_93899</name>
</gene>
<accession>A0A0C9TA59</accession>
<evidence type="ECO:0000313" key="2">
    <source>
        <dbReference type="Proteomes" id="UP000053647"/>
    </source>
</evidence>
<reference evidence="2" key="2">
    <citation type="submission" date="2015-01" db="EMBL/GenBank/DDBJ databases">
        <title>Evolutionary Origins and Diversification of the Mycorrhizal Mutualists.</title>
        <authorList>
            <consortium name="DOE Joint Genome Institute"/>
            <consortium name="Mycorrhizal Genomics Consortium"/>
            <person name="Kohler A."/>
            <person name="Kuo A."/>
            <person name="Nagy L.G."/>
            <person name="Floudas D."/>
            <person name="Copeland A."/>
            <person name="Barry K.W."/>
            <person name="Cichocki N."/>
            <person name="Veneault-Fourrey C."/>
            <person name="LaButti K."/>
            <person name="Lindquist E.A."/>
            <person name="Lipzen A."/>
            <person name="Lundell T."/>
            <person name="Morin E."/>
            <person name="Murat C."/>
            <person name="Riley R."/>
            <person name="Ohm R."/>
            <person name="Sun H."/>
            <person name="Tunlid A."/>
            <person name="Henrissat B."/>
            <person name="Grigoriev I.V."/>
            <person name="Hibbett D.S."/>
            <person name="Martin F."/>
        </authorList>
    </citation>
    <scope>NUCLEOTIDE SEQUENCE [LARGE SCALE GENOMIC DNA]</scope>
    <source>
        <strain evidence="2">ATCC 200175</strain>
    </source>
</reference>
<organism evidence="1 2">
    <name type="scientific">Paxillus involutus ATCC 200175</name>
    <dbReference type="NCBI Taxonomy" id="664439"/>
    <lineage>
        <taxon>Eukaryota</taxon>
        <taxon>Fungi</taxon>
        <taxon>Dikarya</taxon>
        <taxon>Basidiomycota</taxon>
        <taxon>Agaricomycotina</taxon>
        <taxon>Agaricomycetes</taxon>
        <taxon>Agaricomycetidae</taxon>
        <taxon>Boletales</taxon>
        <taxon>Paxilineae</taxon>
        <taxon>Paxillaceae</taxon>
        <taxon>Paxillus</taxon>
    </lineage>
</organism>
<dbReference type="OrthoDB" id="10262413at2759"/>
<dbReference type="HOGENOM" id="CLU_185706_0_0_1"/>
<evidence type="ECO:0000313" key="1">
    <source>
        <dbReference type="EMBL" id="KIJ05097.1"/>
    </source>
</evidence>
<dbReference type="EMBL" id="KN821246">
    <property type="protein sequence ID" value="KIJ05097.1"/>
    <property type="molecule type" value="Genomic_DNA"/>
</dbReference>
<evidence type="ECO:0008006" key="3">
    <source>
        <dbReference type="Google" id="ProtNLM"/>
    </source>
</evidence>
<keyword evidence="2" id="KW-1185">Reference proteome</keyword>
<dbReference type="AlphaFoldDB" id="A0A0C9TA59"/>
<feature type="non-terminal residue" evidence="1">
    <location>
        <position position="1"/>
    </location>
</feature>